<gene>
    <name evidence="3" type="primary">Rc3h2_1</name>
    <name evidence="2" type="synonym">Rc3h2_4</name>
    <name evidence="3" type="ORF">CM83_85849</name>
    <name evidence="2" type="ORF">CM83_85852</name>
</gene>
<feature type="region of interest" description="Disordered" evidence="1">
    <location>
        <begin position="63"/>
        <end position="90"/>
    </location>
</feature>
<organism evidence="3">
    <name type="scientific">Lygus hesperus</name>
    <name type="common">Western plant bug</name>
    <dbReference type="NCBI Taxonomy" id="30085"/>
    <lineage>
        <taxon>Eukaryota</taxon>
        <taxon>Metazoa</taxon>
        <taxon>Ecdysozoa</taxon>
        <taxon>Arthropoda</taxon>
        <taxon>Hexapoda</taxon>
        <taxon>Insecta</taxon>
        <taxon>Pterygota</taxon>
        <taxon>Neoptera</taxon>
        <taxon>Paraneoptera</taxon>
        <taxon>Hemiptera</taxon>
        <taxon>Heteroptera</taxon>
        <taxon>Panheteroptera</taxon>
        <taxon>Cimicomorpha</taxon>
        <taxon>Miridae</taxon>
        <taxon>Mirini</taxon>
        <taxon>Lygus</taxon>
    </lineage>
</organism>
<reference evidence="3" key="2">
    <citation type="submission" date="2014-07" db="EMBL/GenBank/DDBJ databases">
        <authorList>
            <person name="Hull J."/>
        </authorList>
    </citation>
    <scope>NUCLEOTIDE SEQUENCE</scope>
</reference>
<dbReference type="EMBL" id="GBHO01001583">
    <property type="protein sequence ID" value="JAG42021.1"/>
    <property type="molecule type" value="Transcribed_RNA"/>
</dbReference>
<feature type="region of interest" description="Disordered" evidence="1">
    <location>
        <begin position="328"/>
        <end position="368"/>
    </location>
</feature>
<feature type="compositionally biased region" description="Basic and acidic residues" evidence="1">
    <location>
        <begin position="351"/>
        <end position="361"/>
    </location>
</feature>
<evidence type="ECO:0000313" key="2">
    <source>
        <dbReference type="EMBL" id="JAG40911.1"/>
    </source>
</evidence>
<feature type="region of interest" description="Disordered" evidence="1">
    <location>
        <begin position="154"/>
        <end position="182"/>
    </location>
</feature>
<evidence type="ECO:0000256" key="1">
    <source>
        <dbReference type="SAM" id="MobiDB-lite"/>
    </source>
</evidence>
<name>A0A0A9ZDQ4_LYGHE</name>
<proteinExistence type="predicted"/>
<reference evidence="3" key="1">
    <citation type="journal article" date="2014" name="PLoS ONE">
        <title>Transcriptome-Based Identification of ABC Transporters in the Western Tarnished Plant Bug Lygus hesperus.</title>
        <authorList>
            <person name="Hull J.J."/>
            <person name="Chaney K."/>
            <person name="Geib S.M."/>
            <person name="Fabrick J.A."/>
            <person name="Brent C.S."/>
            <person name="Walsh D."/>
            <person name="Lavine L.C."/>
        </authorList>
    </citation>
    <scope>NUCLEOTIDE SEQUENCE</scope>
</reference>
<evidence type="ECO:0000313" key="3">
    <source>
        <dbReference type="EMBL" id="JAG42021.1"/>
    </source>
</evidence>
<feature type="compositionally biased region" description="Low complexity" evidence="1">
    <location>
        <begin position="288"/>
        <end position="298"/>
    </location>
</feature>
<sequence>GVGETQTQNYFHFVNNSGLCCFLLHSYSQSVRSLEISHSLNFPFVFNLQFFINNGATMEGVDPVKTGEATTDQPRAQVPSYKNKSHPRAKFTEPLTPLHRLARFKEIRDRNLARDRNLRKIVQNKRHSLAHTFTMETVVNGVGRSETKLAKIKNVDKMSNGTDAPSHTNGVEHTSNGNSLNAEPVVDHQEGVAVDNVIENSEKSPKRNGTGEVAENVVDSGPVVNDTIQEEAVVSETVETGNEKDAGNDSGSEAGHESEGSSLDVVGESSSESLDLQLSRRSSEEISEIVASSSQIPELAPPPEPDQPRVVTPEIVRRIRAGGRIAARRNLRGEHSSPVLKRKLDDDDESPCGKKARDDGTTKSPGWQFFSPSKSFSKFWTPFRSSPKTSESSTDADESMIVNVDEQSNICDKINEETATTLIEESQETRTQRWCAIM</sequence>
<dbReference type="AlphaFoldDB" id="A0A0A9ZDQ4"/>
<feature type="compositionally biased region" description="Polar residues" evidence="1">
    <location>
        <begin position="383"/>
        <end position="393"/>
    </location>
</feature>
<feature type="region of interest" description="Disordered" evidence="1">
    <location>
        <begin position="196"/>
        <end position="309"/>
    </location>
</feature>
<feature type="compositionally biased region" description="Polar residues" evidence="1">
    <location>
        <begin position="157"/>
        <end position="181"/>
    </location>
</feature>
<feature type="region of interest" description="Disordered" evidence="1">
    <location>
        <begin position="382"/>
        <end position="401"/>
    </location>
</feature>
<feature type="non-terminal residue" evidence="3">
    <location>
        <position position="1"/>
    </location>
</feature>
<protein>
    <submittedName>
        <fullName evidence="3">RING finger and CCCH-type zinc finger domain-containing protein 2</fullName>
    </submittedName>
</protein>
<feature type="compositionally biased region" description="Low complexity" evidence="1">
    <location>
        <begin position="268"/>
        <end position="280"/>
    </location>
</feature>
<dbReference type="EMBL" id="GBHO01002693">
    <property type="protein sequence ID" value="JAG40911.1"/>
    <property type="molecule type" value="Transcribed_RNA"/>
</dbReference>
<accession>A0A0A9ZDQ4</accession>